<dbReference type="SMART" id="SM00434">
    <property type="entry name" value="TOP4c"/>
    <property type="match status" value="1"/>
</dbReference>
<evidence type="ECO:0000256" key="5">
    <source>
        <dbReference type="ARBA" id="ARBA00023235"/>
    </source>
</evidence>
<dbReference type="InterPro" id="IPR035516">
    <property type="entry name" value="Gyrase/topoIV_suA_C"/>
</dbReference>
<dbReference type="SUPFAM" id="SSF56719">
    <property type="entry name" value="Type II DNA topoisomerase"/>
    <property type="match status" value="1"/>
</dbReference>
<dbReference type="GO" id="GO:0005737">
    <property type="term" value="C:cytoplasm"/>
    <property type="evidence" value="ECO:0007669"/>
    <property type="project" value="TreeGrafter"/>
</dbReference>
<evidence type="ECO:0000256" key="1">
    <source>
        <dbReference type="ARBA" id="ARBA00000185"/>
    </source>
</evidence>
<evidence type="ECO:0000313" key="9">
    <source>
        <dbReference type="Proteomes" id="UP000294882"/>
    </source>
</evidence>
<dbReference type="Gene3D" id="3.90.199.10">
    <property type="entry name" value="Topoisomerase II, domain 5"/>
    <property type="match status" value="1"/>
</dbReference>
<dbReference type="InterPro" id="IPR050220">
    <property type="entry name" value="Type_II_DNA_Topoisomerases"/>
</dbReference>
<keyword evidence="3 6" id="KW-0799">Topoisomerase</keyword>
<dbReference type="InterPro" id="IPR002205">
    <property type="entry name" value="Topo_IIA_dom_A"/>
</dbReference>
<dbReference type="Gene3D" id="3.30.1360.40">
    <property type="match status" value="1"/>
</dbReference>
<dbReference type="InterPro" id="IPR013760">
    <property type="entry name" value="Topo_IIA-like_dom_sf"/>
</dbReference>
<feature type="active site" description="O-(5'-phospho-DNA)-tyrosine intermediate" evidence="6">
    <location>
        <position position="133"/>
    </location>
</feature>
<dbReference type="GO" id="GO:0009330">
    <property type="term" value="C:DNA topoisomerase type II (double strand cut, ATP-hydrolyzing) complex"/>
    <property type="evidence" value="ECO:0007669"/>
    <property type="project" value="TreeGrafter"/>
</dbReference>
<evidence type="ECO:0000256" key="6">
    <source>
        <dbReference type="PROSITE-ProRule" id="PRU01384"/>
    </source>
</evidence>
<name>A0A4V3FLY9_9BACT</name>
<dbReference type="CDD" id="cd00187">
    <property type="entry name" value="TOP4c"/>
    <property type="match status" value="1"/>
</dbReference>
<dbReference type="GO" id="GO:0003677">
    <property type="term" value="F:DNA binding"/>
    <property type="evidence" value="ECO:0007669"/>
    <property type="project" value="UniProtKB-UniRule"/>
</dbReference>
<dbReference type="Proteomes" id="UP000294882">
    <property type="component" value="Unassembled WGS sequence"/>
</dbReference>
<dbReference type="PANTHER" id="PTHR43493:SF9">
    <property type="entry name" value="DNA TOPOISOMERASE 4 SUBUNIT A"/>
    <property type="match status" value="1"/>
</dbReference>
<evidence type="ECO:0000256" key="4">
    <source>
        <dbReference type="ARBA" id="ARBA00023125"/>
    </source>
</evidence>
<dbReference type="GO" id="GO:0005524">
    <property type="term" value="F:ATP binding"/>
    <property type="evidence" value="ECO:0007669"/>
    <property type="project" value="InterPro"/>
</dbReference>
<dbReference type="AlphaFoldDB" id="A0A4V3FLY9"/>
<dbReference type="InterPro" id="IPR013758">
    <property type="entry name" value="Topo_IIA_A/C_ab"/>
</dbReference>
<dbReference type="EC" id="5.6.2.2" evidence="2"/>
<dbReference type="SUPFAM" id="SSF101904">
    <property type="entry name" value="GyrA/ParC C-terminal domain-like"/>
    <property type="match status" value="1"/>
</dbReference>
<evidence type="ECO:0000256" key="2">
    <source>
        <dbReference type="ARBA" id="ARBA00012895"/>
    </source>
</evidence>
<comment type="caution">
    <text evidence="8">The sequence shown here is derived from an EMBL/GenBank/DDBJ whole genome shotgun (WGS) entry which is preliminary data.</text>
</comment>
<keyword evidence="4 6" id="KW-0238">DNA-binding</keyword>
<dbReference type="PROSITE" id="PS52040">
    <property type="entry name" value="TOPO_IIA"/>
    <property type="match status" value="1"/>
</dbReference>
<reference evidence="8 9" key="1">
    <citation type="submission" date="2019-03" db="EMBL/GenBank/DDBJ databases">
        <title>Genomic Encyclopedia of Archaeal and Bacterial Type Strains, Phase II (KMG-II): from individual species to whole genera.</title>
        <authorList>
            <person name="Goeker M."/>
        </authorList>
    </citation>
    <scope>NUCLEOTIDE SEQUENCE [LARGE SCALE GENOMIC DNA]</scope>
    <source>
        <strain evidence="8 9">ATCC 25591</strain>
    </source>
</reference>
<protein>
    <recommendedName>
        <fullName evidence="2">DNA topoisomerase (ATP-hydrolyzing)</fullName>
        <ecNumber evidence="2">5.6.2.2</ecNumber>
    </recommendedName>
</protein>
<dbReference type="InterPro" id="IPR013757">
    <property type="entry name" value="Topo_IIA_A_a_sf"/>
</dbReference>
<sequence length="1019" mass="116760">MKKLTNDEKHHIDEVVENIIEKNMIDIMSDRFGRYSKYIIQQRAIPDARDGLKPVQRRILYSMWNLHLKNNQPFKKSARIVGDVIGRFHPHGDSSIYEALVRMCQEWKSNYPLIEMHGNKGSIDDDPAAAMRYTESRLEKISELLLKDLDRKVVTMAPNFDDSEYEPTILPSLIPNLLINGAKGIAAGFATEIPPHNLNEVLDATIKLIKKPNSSFADLKEIIKGPDFPTGGIINGIEGIYDAFEKGQGKIILSSKYKFVYDPEDEDKIIGIDIYEIPFGVVKSKLVSDMSNLVIDKTISGIIDIRDQSNREGISIYLELDKDANPEAIINYFMSKTDLRISYNYNMVAIYENAPKLMNLEMLLYAYLTHLRDVNTKGIQFDLEKHKIRLEIIEGFIRVAEISDEVIKVIRESDNSRKGVIQALEETFGFTNLQATAIAELRLYKLSKLDQQEYRNEKLELEAMIARCNLLLTNPSEFDKFLINQLNEIKKTYGVPRKTEISNEKVSNAINTKLLAKNEDFYFFISEQGYYKRVSIKTKKSNEFNTYKLKENDAIFYYCQINSLSKLIFFTNLGNYFLIDAHILKECGWKDLGSHISSLVALDTNEKIIRVMEIASFRTYVNFIFITRLGMAKKMSLEEFKDKQICRKRTCMPLKPDDLLVDVKISNAEKMLFILLTGGIYYFIEDRIISEYSSKASGINLIKLENGLEIEAFHTVRPGADRIIIYTDQGQFKRVKASKIKPVGRSSRGKIFYFPTKTVKSKVIGIESQTKELVYLYTNGDNEPQKFDYKTIAFSDLKDGLSYVKIKGANNNGYLIQPYTINELTDEVGESRSKIQEFYKQNEDIDLTLSAESTIFKRSYIYDDEYYKLGKKVDSTELEEKTLETTAESDDFEVINKNVKQPSLPVPAKKIEKPKPKFEPKEEIIITQEDSSEEMMEISEKNLATGEIEIDPGVDLDLTITTESAIDVGKIFTKEKPKKPEKPVTKESVAKKLEALDKLDLDSILGPTGDFKIWKKNKK</sequence>
<feature type="domain" description="Topo IIA-type catalytic" evidence="7">
    <location>
        <begin position="45"/>
        <end position="515"/>
    </location>
</feature>
<dbReference type="GO" id="GO:0006265">
    <property type="term" value="P:DNA topological change"/>
    <property type="evidence" value="ECO:0007669"/>
    <property type="project" value="UniProtKB-UniRule"/>
</dbReference>
<dbReference type="PANTHER" id="PTHR43493">
    <property type="entry name" value="DNA GYRASE/TOPOISOMERASE SUBUNIT A"/>
    <property type="match status" value="1"/>
</dbReference>
<dbReference type="Gene3D" id="1.10.268.10">
    <property type="entry name" value="Topoisomerase, domain 3"/>
    <property type="match status" value="1"/>
</dbReference>
<dbReference type="Pfam" id="PF03989">
    <property type="entry name" value="DNA_gyraseA_C"/>
    <property type="match status" value="4"/>
</dbReference>
<dbReference type="InterPro" id="IPR006691">
    <property type="entry name" value="GyrA/parC_rep"/>
</dbReference>
<evidence type="ECO:0000313" key="8">
    <source>
        <dbReference type="EMBL" id="TDU95993.1"/>
    </source>
</evidence>
<dbReference type="Pfam" id="PF00521">
    <property type="entry name" value="DNA_topoisoIV"/>
    <property type="match status" value="1"/>
</dbReference>
<organism evidence="8 9">
    <name type="scientific">Metamycoplasma hyosynoviae</name>
    <dbReference type="NCBI Taxonomy" id="29559"/>
    <lineage>
        <taxon>Bacteria</taxon>
        <taxon>Bacillati</taxon>
        <taxon>Mycoplasmatota</taxon>
        <taxon>Mycoplasmoidales</taxon>
        <taxon>Metamycoplasmataceae</taxon>
        <taxon>Metamycoplasma</taxon>
    </lineage>
</organism>
<gene>
    <name evidence="8" type="ORF">JN03_0608</name>
</gene>
<evidence type="ECO:0000256" key="3">
    <source>
        <dbReference type="ARBA" id="ARBA00023029"/>
    </source>
</evidence>
<proteinExistence type="predicted"/>
<dbReference type="GO" id="GO:0034335">
    <property type="term" value="F:DNA negative supercoiling activity"/>
    <property type="evidence" value="ECO:0007669"/>
    <property type="project" value="UniProtKB-ARBA"/>
</dbReference>
<evidence type="ECO:0000259" key="7">
    <source>
        <dbReference type="PROSITE" id="PS52040"/>
    </source>
</evidence>
<keyword evidence="5 6" id="KW-0413">Isomerase</keyword>
<comment type="catalytic activity">
    <reaction evidence="1 6">
        <text>ATP-dependent breakage, passage and rejoining of double-stranded DNA.</text>
        <dbReference type="EC" id="5.6.2.2"/>
    </reaction>
</comment>
<dbReference type="EMBL" id="SOCH01000006">
    <property type="protein sequence ID" value="TDU95993.1"/>
    <property type="molecule type" value="Genomic_DNA"/>
</dbReference>
<dbReference type="Gene3D" id="2.120.10.90">
    <property type="entry name" value="DNA gyrase/topoisomerase IV, subunit A, C-terminal"/>
    <property type="match status" value="1"/>
</dbReference>
<dbReference type="NCBIfam" id="NF004044">
    <property type="entry name" value="PRK05561.1"/>
    <property type="match status" value="1"/>
</dbReference>
<accession>A0A4V3FLY9</accession>
<dbReference type="RefSeq" id="WP_080697561.1">
    <property type="nucleotide sequence ID" value="NZ_JAQRAI010000020.1"/>
</dbReference>